<dbReference type="AlphaFoldDB" id="A0A0M7A5G9"/>
<dbReference type="SUPFAM" id="SSF55073">
    <property type="entry name" value="Nucleotide cyclase"/>
    <property type="match status" value="1"/>
</dbReference>
<dbReference type="Pfam" id="PF00990">
    <property type="entry name" value="GGDEF"/>
    <property type="match status" value="1"/>
</dbReference>
<dbReference type="InterPro" id="IPR029787">
    <property type="entry name" value="Nucleotide_cyclase"/>
</dbReference>
<accession>A0A0M7A5G9</accession>
<dbReference type="SMART" id="SM00052">
    <property type="entry name" value="EAL"/>
    <property type="match status" value="1"/>
</dbReference>
<dbReference type="SUPFAM" id="SSF141868">
    <property type="entry name" value="EAL domain-like"/>
    <property type="match status" value="1"/>
</dbReference>
<dbReference type="PANTHER" id="PTHR33121">
    <property type="entry name" value="CYCLIC DI-GMP PHOSPHODIESTERASE PDEF"/>
    <property type="match status" value="1"/>
</dbReference>
<feature type="transmembrane region" description="Helical" evidence="1">
    <location>
        <begin position="279"/>
        <end position="303"/>
    </location>
</feature>
<reference evidence="5" key="1">
    <citation type="submission" date="2015-07" db="EMBL/GenBank/DDBJ databases">
        <authorList>
            <person name="Rodrigo-Torres Lidia"/>
            <person name="Arahal R.David."/>
        </authorList>
    </citation>
    <scope>NUCLEOTIDE SEQUENCE [LARGE SCALE GENOMIC DNA]</scope>
    <source>
        <strain evidence="5">CECT 5112</strain>
    </source>
</reference>
<dbReference type="PROSITE" id="PS50883">
    <property type="entry name" value="EAL"/>
    <property type="match status" value="1"/>
</dbReference>
<protein>
    <submittedName>
        <fullName evidence="4">Bacteriophytochrome cph2</fullName>
    </submittedName>
</protein>
<evidence type="ECO:0000259" key="2">
    <source>
        <dbReference type="PROSITE" id="PS50883"/>
    </source>
</evidence>
<dbReference type="PROSITE" id="PS50887">
    <property type="entry name" value="GGDEF"/>
    <property type="match status" value="1"/>
</dbReference>
<dbReference type="InterPro" id="IPR000160">
    <property type="entry name" value="GGDEF_dom"/>
</dbReference>
<dbReference type="InterPro" id="IPR001633">
    <property type="entry name" value="EAL_dom"/>
</dbReference>
<dbReference type="Gene3D" id="3.20.20.450">
    <property type="entry name" value="EAL domain"/>
    <property type="match status" value="1"/>
</dbReference>
<dbReference type="GO" id="GO:0071111">
    <property type="term" value="F:cyclic-guanylate-specific phosphodiesterase activity"/>
    <property type="evidence" value="ECO:0007669"/>
    <property type="project" value="InterPro"/>
</dbReference>
<sequence length="752" mass="82125">MRIRGWLTGLIIFLLVPSLLFASLWFYGNFESVRAIDRSLKGVGLLQALGPLTEEKSRGIPSLEIPDDYRAQLIRFGGPNYADYLDTQLTGFVTEEDVSKSLRHARSLALSIAALAKISSSSPYETTKLPHLLTEILPSVIIETSKMRENAELLSAKDTINVWDKMMVPVQGGQFKVAADGAARDTVLLFTDLTGPAADALRLKARQYREANVAFQTQGAKFLTSTIQAQKGADIDAEPVITAEPMLIEAAYTLWRETLDYLRNALIAEKQDTIQAVSLAGAVATAVILIAFGIGAVLVRALADRTQKEFEKLGFHDPLTGLPNRRALLEALRTVRPSSANGTSGLVVFDIRQFRKINHRFGDKSGDMILRAIASDLTAVAGPKDFLCRTGGSEFALLRRDANSIADFEAFARRVLKKICSVKVVEGQETVIDANGGVSFQKANTALSENILTDATLALRAAKQKGSKELEVFSPMMRAIFESNAETAKEVLSALEHGNIVPWYQPQVDIHTGQIIGAEALARWIDGDQVRFPGAFLPAAEDAGYMELIETAVRENVLSLATTLETRDIHGIHLGLNVSASFLEQENVAEEIYAKIVSLGLKPSNFNLEILEAVMIDEIAAMPVKANIARLSELGFFIELDDFGTGHSSISSLRDLKVDRVKIDRSFITGVDTNPGLQKFTSALINLAKSLDISVLAEGVETEGERLWLQQNGCDYIQGFLVSKAIPEGEILDMIQRQSILNTDGKVYAVNA</sequence>
<keyword evidence="5" id="KW-1185">Reference proteome</keyword>
<dbReference type="EMBL" id="CXWD01000008">
    <property type="protein sequence ID" value="CTQ70375.1"/>
    <property type="molecule type" value="Genomic_DNA"/>
</dbReference>
<dbReference type="InterPro" id="IPR035919">
    <property type="entry name" value="EAL_sf"/>
</dbReference>
<dbReference type="STRING" id="388408.LAX5112_02486"/>
<organism evidence="4 5">
    <name type="scientific">Roseibium alexandrii</name>
    <dbReference type="NCBI Taxonomy" id="388408"/>
    <lineage>
        <taxon>Bacteria</taxon>
        <taxon>Pseudomonadati</taxon>
        <taxon>Pseudomonadota</taxon>
        <taxon>Alphaproteobacteria</taxon>
        <taxon>Hyphomicrobiales</taxon>
        <taxon>Stappiaceae</taxon>
        <taxon>Roseibium</taxon>
    </lineage>
</organism>
<dbReference type="SMART" id="SM00267">
    <property type="entry name" value="GGDEF"/>
    <property type="match status" value="1"/>
</dbReference>
<dbReference type="OrthoDB" id="9814202at2"/>
<proteinExistence type="predicted"/>
<dbReference type="CDD" id="cd01949">
    <property type="entry name" value="GGDEF"/>
    <property type="match status" value="1"/>
</dbReference>
<dbReference type="CDD" id="cd01948">
    <property type="entry name" value="EAL"/>
    <property type="match status" value="1"/>
</dbReference>
<keyword evidence="1" id="KW-1133">Transmembrane helix</keyword>
<dbReference type="Gene3D" id="3.30.70.270">
    <property type="match status" value="1"/>
</dbReference>
<evidence type="ECO:0000256" key="1">
    <source>
        <dbReference type="SAM" id="Phobius"/>
    </source>
</evidence>
<feature type="domain" description="EAL" evidence="2">
    <location>
        <begin position="484"/>
        <end position="739"/>
    </location>
</feature>
<gene>
    <name evidence="4" type="primary">cph2_11</name>
    <name evidence="4" type="ORF">LAX5112_02486</name>
</gene>
<dbReference type="PANTHER" id="PTHR33121:SF70">
    <property type="entry name" value="SIGNALING PROTEIN YKOW"/>
    <property type="match status" value="1"/>
</dbReference>
<dbReference type="Pfam" id="PF00563">
    <property type="entry name" value="EAL"/>
    <property type="match status" value="1"/>
</dbReference>
<name>A0A0M7A5G9_9HYPH</name>
<keyword evidence="1" id="KW-0472">Membrane</keyword>
<dbReference type="NCBIfam" id="TIGR00254">
    <property type="entry name" value="GGDEF"/>
    <property type="match status" value="1"/>
</dbReference>
<evidence type="ECO:0000313" key="4">
    <source>
        <dbReference type="EMBL" id="CTQ70375.1"/>
    </source>
</evidence>
<dbReference type="InterPro" id="IPR043128">
    <property type="entry name" value="Rev_trsase/Diguanyl_cyclase"/>
</dbReference>
<evidence type="ECO:0000313" key="5">
    <source>
        <dbReference type="Proteomes" id="UP000053235"/>
    </source>
</evidence>
<keyword evidence="1" id="KW-0812">Transmembrane</keyword>
<dbReference type="InterPro" id="IPR050706">
    <property type="entry name" value="Cyclic-di-GMP_PDE-like"/>
</dbReference>
<evidence type="ECO:0000259" key="3">
    <source>
        <dbReference type="PROSITE" id="PS50887"/>
    </source>
</evidence>
<dbReference type="RefSeq" id="WP_055672073.1">
    <property type="nucleotide sequence ID" value="NZ_CXWD01000008.1"/>
</dbReference>
<dbReference type="Proteomes" id="UP000053235">
    <property type="component" value="Unassembled WGS sequence"/>
</dbReference>
<feature type="domain" description="GGDEF" evidence="3">
    <location>
        <begin position="342"/>
        <end position="475"/>
    </location>
</feature>